<accession>B3RJP2</accession>
<dbReference type="PANTHER" id="PTHR31508">
    <property type="entry name" value="PROTEIN PITCHFORK"/>
    <property type="match status" value="1"/>
</dbReference>
<dbReference type="InParanoid" id="B3RJP2"/>
<dbReference type="PhylomeDB" id="B3RJP2"/>
<evidence type="ECO:0000313" key="2">
    <source>
        <dbReference type="Proteomes" id="UP000009022"/>
    </source>
</evidence>
<name>B3RJP2_TRIAD</name>
<dbReference type="Proteomes" id="UP000009022">
    <property type="component" value="Unassembled WGS sequence"/>
</dbReference>
<dbReference type="PANTHER" id="PTHR31508:SF2">
    <property type="entry name" value="PROTEIN PITCHFORK"/>
    <property type="match status" value="1"/>
</dbReference>
<dbReference type="KEGG" id="tad:TRIADDRAFT_51536"/>
<dbReference type="HOGENOM" id="CLU_1919733_0_0_1"/>
<dbReference type="InterPro" id="IPR033602">
    <property type="entry name" value="CIMAP3"/>
</dbReference>
<sequence>MSASLKSQEAPKGPDVVFGTTQNRSLFTEKPLTNRLGGETAFHHDSHLGPGCYENDEMTRSLALLANHVESNRGYGFSSRSAARFPKPHINDFPSPAEYQRPKLTVAKPAYKPFNTAMKLPQIKLFITLYEC</sequence>
<dbReference type="EMBL" id="DS985241">
    <property type="protein sequence ID" value="EDV28533.1"/>
    <property type="molecule type" value="Genomic_DNA"/>
</dbReference>
<evidence type="ECO:0000313" key="1">
    <source>
        <dbReference type="EMBL" id="EDV28533.1"/>
    </source>
</evidence>
<organism evidence="1 2">
    <name type="scientific">Trichoplax adhaerens</name>
    <name type="common">Trichoplax reptans</name>
    <dbReference type="NCBI Taxonomy" id="10228"/>
    <lineage>
        <taxon>Eukaryota</taxon>
        <taxon>Metazoa</taxon>
        <taxon>Placozoa</taxon>
        <taxon>Uniplacotomia</taxon>
        <taxon>Trichoplacea</taxon>
        <taxon>Trichoplacidae</taxon>
        <taxon>Trichoplax</taxon>
    </lineage>
</organism>
<dbReference type="AlphaFoldDB" id="B3RJP2"/>
<dbReference type="Pfam" id="PF07004">
    <property type="entry name" value="SHIPPO-rpt"/>
    <property type="match status" value="1"/>
</dbReference>
<dbReference type="CTD" id="6748950"/>
<protein>
    <submittedName>
        <fullName evidence="1">Uncharacterized protein</fullName>
    </submittedName>
</protein>
<gene>
    <name evidence="1" type="ORF">TRIADDRAFT_51536</name>
</gene>
<dbReference type="GeneID" id="6748950"/>
<dbReference type="InterPro" id="IPR010736">
    <property type="entry name" value="SHIPPO-rpt"/>
</dbReference>
<reference evidence="1 2" key="1">
    <citation type="journal article" date="2008" name="Nature">
        <title>The Trichoplax genome and the nature of placozoans.</title>
        <authorList>
            <person name="Srivastava M."/>
            <person name="Begovic E."/>
            <person name="Chapman J."/>
            <person name="Putnam N.H."/>
            <person name="Hellsten U."/>
            <person name="Kawashima T."/>
            <person name="Kuo A."/>
            <person name="Mitros T."/>
            <person name="Salamov A."/>
            <person name="Carpenter M.L."/>
            <person name="Signorovitch A.Y."/>
            <person name="Moreno M.A."/>
            <person name="Kamm K."/>
            <person name="Grimwood J."/>
            <person name="Schmutz J."/>
            <person name="Shapiro H."/>
            <person name="Grigoriev I.V."/>
            <person name="Buss L.W."/>
            <person name="Schierwater B."/>
            <person name="Dellaporta S.L."/>
            <person name="Rokhsar D.S."/>
        </authorList>
    </citation>
    <scope>NUCLEOTIDE SEQUENCE [LARGE SCALE GENOMIC DNA]</scope>
    <source>
        <strain evidence="1 2">Grell-BS-1999</strain>
    </source>
</reference>
<proteinExistence type="predicted"/>
<keyword evidence="2" id="KW-1185">Reference proteome</keyword>
<dbReference type="RefSeq" id="XP_002107735.1">
    <property type="nucleotide sequence ID" value="XM_002107699.1"/>
</dbReference>
<dbReference type="OrthoDB" id="8189408at2759"/>